<feature type="compositionally biased region" description="Basic and acidic residues" evidence="1">
    <location>
        <begin position="54"/>
        <end position="63"/>
    </location>
</feature>
<dbReference type="Proteomes" id="UP000006352">
    <property type="component" value="Unassembled WGS sequence"/>
</dbReference>
<name>J4HWE0_9APHY</name>
<organism evidence="3 4">
    <name type="scientific">Fibroporia radiculosa</name>
    <dbReference type="NCBI Taxonomy" id="599839"/>
    <lineage>
        <taxon>Eukaryota</taxon>
        <taxon>Fungi</taxon>
        <taxon>Dikarya</taxon>
        <taxon>Basidiomycota</taxon>
        <taxon>Agaricomycotina</taxon>
        <taxon>Agaricomycetes</taxon>
        <taxon>Polyporales</taxon>
        <taxon>Fibroporiaceae</taxon>
        <taxon>Fibroporia</taxon>
    </lineage>
</organism>
<dbReference type="GeneID" id="24097008"/>
<dbReference type="EMBL" id="HE797062">
    <property type="protein sequence ID" value="CCM02097.1"/>
    <property type="molecule type" value="Genomic_DNA"/>
</dbReference>
<proteinExistence type="predicted"/>
<dbReference type="Gene3D" id="2.60.40.1820">
    <property type="match status" value="1"/>
</dbReference>
<feature type="region of interest" description="Disordered" evidence="1">
    <location>
        <begin position="1"/>
        <end position="68"/>
    </location>
</feature>
<protein>
    <recommendedName>
        <fullName evidence="5">Late embryogenesis abundant protein LEA-2 subgroup domain-containing protein</fullName>
    </recommendedName>
</protein>
<sequence length="317" mass="34759">MAYQDPYYGNQQPLDEPFNPYANDQPHRSYDQGGFNYDSGGYSGGYNDDPNAGTKEERERSVFEADDAASRPLGPRSVCDDLVGLLLSLDMLPARTSRNLRKWRYDNQGGLWTKGGGLRACGRFFCCTLMIAVFLFISIVLSLALWIRPPSVLIRDPQLVQNSSAVTISNDTLEILMDLNATVNNPNYFSVDLADIQVDLFYPINNTALGDAQAKNIDFRSNTQTNFTLNIALQYNFTSAPTTDILVDLAKRCGILPGVASSDITLNYKVLLDIKILAIPIKPTVSSSVSFACPLSSADIGEMLQQAGINADDLGDL</sequence>
<evidence type="ECO:0000256" key="2">
    <source>
        <dbReference type="SAM" id="Phobius"/>
    </source>
</evidence>
<reference evidence="3 4" key="1">
    <citation type="journal article" date="2012" name="Appl. Environ. Microbiol.">
        <title>Short-read sequencing for genomic analysis of the brown rot fungus Fibroporia radiculosa.</title>
        <authorList>
            <person name="Tang J.D."/>
            <person name="Perkins A.D."/>
            <person name="Sonstegard T.S."/>
            <person name="Schroeder S.G."/>
            <person name="Burgess S.C."/>
            <person name="Diehl S.V."/>
        </authorList>
    </citation>
    <scope>NUCLEOTIDE SEQUENCE [LARGE SCALE GENOMIC DNA]</scope>
    <source>
        <strain evidence="3 4">TFFH 294</strain>
    </source>
</reference>
<evidence type="ECO:0000313" key="3">
    <source>
        <dbReference type="EMBL" id="CCM02097.1"/>
    </source>
</evidence>
<feature type="compositionally biased region" description="Low complexity" evidence="1">
    <location>
        <begin position="33"/>
        <end position="49"/>
    </location>
</feature>
<dbReference type="STRING" id="599839.J4HWE0"/>
<accession>J4HWE0</accession>
<keyword evidence="2" id="KW-0472">Membrane</keyword>
<gene>
    <name evidence="3" type="ORF">FIBRA_04174</name>
</gene>
<keyword evidence="2" id="KW-1133">Transmembrane helix</keyword>
<dbReference type="RefSeq" id="XP_012181380.1">
    <property type="nucleotide sequence ID" value="XM_012325990.1"/>
</dbReference>
<dbReference type="OrthoDB" id="20273at2759"/>
<keyword evidence="2" id="KW-0812">Transmembrane</keyword>
<dbReference type="SUPFAM" id="SSF117070">
    <property type="entry name" value="LEA14-like"/>
    <property type="match status" value="1"/>
</dbReference>
<evidence type="ECO:0000256" key="1">
    <source>
        <dbReference type="SAM" id="MobiDB-lite"/>
    </source>
</evidence>
<keyword evidence="4" id="KW-1185">Reference proteome</keyword>
<feature type="transmembrane region" description="Helical" evidence="2">
    <location>
        <begin position="124"/>
        <end position="147"/>
    </location>
</feature>
<evidence type="ECO:0000313" key="4">
    <source>
        <dbReference type="Proteomes" id="UP000006352"/>
    </source>
</evidence>
<evidence type="ECO:0008006" key="5">
    <source>
        <dbReference type="Google" id="ProtNLM"/>
    </source>
</evidence>
<dbReference type="HOGENOM" id="CLU_061023_0_0_1"/>
<dbReference type="InParanoid" id="J4HWE0"/>
<dbReference type="AlphaFoldDB" id="J4HWE0"/>